<protein>
    <submittedName>
        <fullName evidence="2">Uncharacterized protein</fullName>
    </submittedName>
</protein>
<gene>
    <name evidence="2" type="ORF">H5993_05110</name>
</gene>
<evidence type="ECO:0000256" key="1">
    <source>
        <dbReference type="SAM" id="MobiDB-lite"/>
    </source>
</evidence>
<reference evidence="2 3" key="1">
    <citation type="journal article" date="2021" name="Sci. Rep.">
        <title>The distribution of antibiotic resistance genes in chicken gut microbiota commensals.</title>
        <authorList>
            <person name="Juricova H."/>
            <person name="Matiasovicova J."/>
            <person name="Kubasova T."/>
            <person name="Cejkova D."/>
            <person name="Rychlik I."/>
        </authorList>
    </citation>
    <scope>NUCLEOTIDE SEQUENCE [LARGE SCALE GENOMIC DNA]</scope>
    <source>
        <strain evidence="2 3">An810</strain>
    </source>
</reference>
<name>A0ABS2ENR1_9LACO</name>
<feature type="region of interest" description="Disordered" evidence="1">
    <location>
        <begin position="183"/>
        <end position="208"/>
    </location>
</feature>
<keyword evidence="3" id="KW-1185">Reference proteome</keyword>
<dbReference type="EMBL" id="JACJJQ010000019">
    <property type="protein sequence ID" value="MBM6754137.1"/>
    <property type="molecule type" value="Genomic_DNA"/>
</dbReference>
<dbReference type="RefSeq" id="WP_204776497.1">
    <property type="nucleotide sequence ID" value="NZ_JACJJQ010000019.1"/>
</dbReference>
<accession>A0ABS2ENR1</accession>
<organism evidence="2 3">
    <name type="scientific">Limosilactobacillus alvi</name>
    <dbReference type="NCBI Taxonomy" id="990412"/>
    <lineage>
        <taxon>Bacteria</taxon>
        <taxon>Bacillati</taxon>
        <taxon>Bacillota</taxon>
        <taxon>Bacilli</taxon>
        <taxon>Lactobacillales</taxon>
        <taxon>Lactobacillaceae</taxon>
        <taxon>Limosilactobacillus</taxon>
    </lineage>
</organism>
<dbReference type="Proteomes" id="UP000776629">
    <property type="component" value="Unassembled WGS sequence"/>
</dbReference>
<proteinExistence type="predicted"/>
<comment type="caution">
    <text evidence="2">The sequence shown here is derived from an EMBL/GenBank/DDBJ whole genome shotgun (WGS) entry which is preliminary data.</text>
</comment>
<sequence length="208" mass="24193">MTRFKLGTSINFLKGPFNQLAESLESLWLSEGSQVPHFASKFVDCWSADDYATFCEQVKLWALDHDTDPFDELRRRVRELLLCDKKSFQLLTITKLLDKSKDNERVLFDQQANVQQLCNEIGEKDDQVFIDHDGFKQSTSQFGRLKGLVQAMRQHSNYLVNQRLTRRRLINVNLAEQANIISKPVQSSKKSEQSKKRKSKDHDDELEL</sequence>
<evidence type="ECO:0000313" key="2">
    <source>
        <dbReference type="EMBL" id="MBM6754137.1"/>
    </source>
</evidence>
<evidence type="ECO:0000313" key="3">
    <source>
        <dbReference type="Proteomes" id="UP000776629"/>
    </source>
</evidence>